<reference evidence="1 2" key="1">
    <citation type="submission" date="2018-01" db="EMBL/GenBank/DDBJ databases">
        <title>Genomic Sequence of Chromobacterium MWU13-2610 from wild cranberry bogs within the Cape Cod National Seashore.</title>
        <authorList>
            <person name="O'Hara-Hanley K."/>
            <person name="Soby S."/>
            <person name="Harrison A."/>
        </authorList>
    </citation>
    <scope>NUCLEOTIDE SEQUENCE [LARGE SCALE GENOMIC DNA]</scope>
    <source>
        <strain evidence="1 2">MWU13-2610</strain>
    </source>
</reference>
<dbReference type="Proteomes" id="UP000236416">
    <property type="component" value="Unassembled WGS sequence"/>
</dbReference>
<gene>
    <name evidence="1" type="ORF">C2134_06530</name>
</gene>
<accession>A0A2K4MQY7</accession>
<dbReference type="RefSeq" id="WP_103318548.1">
    <property type="nucleotide sequence ID" value="NZ_PPTF01000020.1"/>
</dbReference>
<protein>
    <submittedName>
        <fullName evidence="1">DUF4865 domain-containing protein</fullName>
    </submittedName>
</protein>
<keyword evidence="2" id="KW-1185">Reference proteome</keyword>
<proteinExistence type="predicted"/>
<dbReference type="EMBL" id="PPTF01000020">
    <property type="protein sequence ID" value="POA99419.1"/>
    <property type="molecule type" value="Genomic_DNA"/>
</dbReference>
<evidence type="ECO:0000313" key="2">
    <source>
        <dbReference type="Proteomes" id="UP000236416"/>
    </source>
</evidence>
<dbReference type="AlphaFoldDB" id="A0A2K4MQY7"/>
<dbReference type="Pfam" id="PF16157">
    <property type="entry name" value="DUF4865"/>
    <property type="match status" value="1"/>
</dbReference>
<name>A0A2K4MQY7_9NEIS</name>
<evidence type="ECO:0000313" key="1">
    <source>
        <dbReference type="EMBL" id="POA99419.1"/>
    </source>
</evidence>
<comment type="caution">
    <text evidence="1">The sequence shown here is derived from an EMBL/GenBank/DDBJ whole genome shotgun (WGS) entry which is preliminary data.</text>
</comment>
<organism evidence="1 2">
    <name type="scientific">Chromobacterium sinusclupearum</name>
    <dbReference type="NCBI Taxonomy" id="2077146"/>
    <lineage>
        <taxon>Bacteria</taxon>
        <taxon>Pseudomonadati</taxon>
        <taxon>Pseudomonadota</taxon>
        <taxon>Betaproteobacteria</taxon>
        <taxon>Neisseriales</taxon>
        <taxon>Chromobacteriaceae</taxon>
        <taxon>Chromobacterium</taxon>
    </lineage>
</organism>
<sequence length="186" mass="20374">MLTMQYRIVLPTDYPMEIIERRIAERGHLTDGLSGLAFKAYLYAIKGEPGAAANAYAPFYLWRTAEGMRDFLSGPGFAALSESFGRPIVNGGVAWFGEWKGEAEAARHAVIERLSLAAAESLAARRAAEEDWGRTRLQDANTLAAASAFDPSTWLLTRIVLLREAPDNLALGCEHYRVGRVSLGAE</sequence>
<dbReference type="InterPro" id="IPR032349">
    <property type="entry name" value="DUF4865"/>
</dbReference>